<comment type="caution">
    <text evidence="1">The sequence shown here is derived from an EMBL/GenBank/DDBJ whole genome shotgun (WGS) entry which is preliminary data.</text>
</comment>
<dbReference type="AlphaFoldDB" id="A0AAD7BE04"/>
<reference evidence="1" key="1">
    <citation type="submission" date="2023-03" db="EMBL/GenBank/DDBJ databases">
        <title>Massive genome expansion in bonnet fungi (Mycena s.s.) driven by repeated elements and novel gene families across ecological guilds.</title>
        <authorList>
            <consortium name="Lawrence Berkeley National Laboratory"/>
            <person name="Harder C.B."/>
            <person name="Miyauchi S."/>
            <person name="Viragh M."/>
            <person name="Kuo A."/>
            <person name="Thoen E."/>
            <person name="Andreopoulos B."/>
            <person name="Lu D."/>
            <person name="Skrede I."/>
            <person name="Drula E."/>
            <person name="Henrissat B."/>
            <person name="Morin E."/>
            <person name="Kohler A."/>
            <person name="Barry K."/>
            <person name="LaButti K."/>
            <person name="Morin E."/>
            <person name="Salamov A."/>
            <person name="Lipzen A."/>
            <person name="Mereny Z."/>
            <person name="Hegedus B."/>
            <person name="Baldrian P."/>
            <person name="Stursova M."/>
            <person name="Weitz H."/>
            <person name="Taylor A."/>
            <person name="Grigoriev I.V."/>
            <person name="Nagy L.G."/>
            <person name="Martin F."/>
            <person name="Kauserud H."/>
        </authorList>
    </citation>
    <scope>NUCLEOTIDE SEQUENCE</scope>
    <source>
        <strain evidence="1">CBHHK067</strain>
    </source>
</reference>
<sequence length="209" mass="24012">MYESDDSVTVPSFLSFINRSSCSFQDLILCVTCPHTYRIDLSESSLIQCLRAVPFLTTLRFTAAVTAHQFYKDLGEGTLLPNLRELYMCETAQEHYDYAPMTTMLAAIRRRGTAPQFCVFELDLGRQPPKNERDRKRWDKTFNVIVCVRPVDKYPVFRRQLRALVREGLHLRIQYPDETVWPLTNDPVADAASAAPLSGPINEYQRSVQ</sequence>
<keyword evidence="2" id="KW-1185">Reference proteome</keyword>
<evidence type="ECO:0000313" key="2">
    <source>
        <dbReference type="Proteomes" id="UP001221757"/>
    </source>
</evidence>
<dbReference type="EMBL" id="JARKIE010000757">
    <property type="protein sequence ID" value="KAJ7618228.1"/>
    <property type="molecule type" value="Genomic_DNA"/>
</dbReference>
<protein>
    <submittedName>
        <fullName evidence="1">Uncharacterized protein</fullName>
    </submittedName>
</protein>
<organism evidence="1 2">
    <name type="scientific">Mycena rosella</name>
    <name type="common">Pink bonnet</name>
    <name type="synonym">Agaricus rosellus</name>
    <dbReference type="NCBI Taxonomy" id="1033263"/>
    <lineage>
        <taxon>Eukaryota</taxon>
        <taxon>Fungi</taxon>
        <taxon>Dikarya</taxon>
        <taxon>Basidiomycota</taxon>
        <taxon>Agaricomycotina</taxon>
        <taxon>Agaricomycetes</taxon>
        <taxon>Agaricomycetidae</taxon>
        <taxon>Agaricales</taxon>
        <taxon>Marasmiineae</taxon>
        <taxon>Mycenaceae</taxon>
        <taxon>Mycena</taxon>
    </lineage>
</organism>
<name>A0AAD7BE04_MYCRO</name>
<evidence type="ECO:0000313" key="1">
    <source>
        <dbReference type="EMBL" id="KAJ7618228.1"/>
    </source>
</evidence>
<accession>A0AAD7BE04</accession>
<dbReference type="Proteomes" id="UP001221757">
    <property type="component" value="Unassembled WGS sequence"/>
</dbReference>
<gene>
    <name evidence="1" type="ORF">B0H17DRAFT_1152374</name>
</gene>
<proteinExistence type="predicted"/>